<reference evidence="1 2" key="1">
    <citation type="submission" date="2018-10" db="EMBL/GenBank/DDBJ databases">
        <title>Proposal of Lysobacter pythonis sp. nov. isolated from royal pythons (Python regius).</title>
        <authorList>
            <person name="Hans-Juergen B."/>
            <person name="Huptas C."/>
            <person name="Sandra B."/>
            <person name="Igor L."/>
            <person name="Joachim S."/>
            <person name="Siegfried S."/>
            <person name="Mareike W."/>
            <person name="Peter K."/>
        </authorList>
    </citation>
    <scope>NUCLEOTIDE SEQUENCE [LARGE SCALE GENOMIC DNA]</scope>
    <source>
        <strain evidence="1 2">4284/11</strain>
    </source>
</reference>
<dbReference type="InterPro" id="IPR018715">
    <property type="entry name" value="DUF2239"/>
</dbReference>
<dbReference type="Proteomes" id="UP000275012">
    <property type="component" value="Unassembled WGS sequence"/>
</dbReference>
<evidence type="ECO:0000313" key="1">
    <source>
        <dbReference type="EMBL" id="RMH90964.1"/>
    </source>
</evidence>
<organism evidence="1 2">
    <name type="scientific">Solilutibacter pythonis</name>
    <dbReference type="NCBI Taxonomy" id="2483112"/>
    <lineage>
        <taxon>Bacteria</taxon>
        <taxon>Pseudomonadati</taxon>
        <taxon>Pseudomonadota</taxon>
        <taxon>Gammaproteobacteria</taxon>
        <taxon>Lysobacterales</taxon>
        <taxon>Lysobacteraceae</taxon>
        <taxon>Solilutibacter</taxon>
    </lineage>
</organism>
<proteinExistence type="predicted"/>
<evidence type="ECO:0000313" key="2">
    <source>
        <dbReference type="Proteomes" id="UP000275012"/>
    </source>
</evidence>
<dbReference type="EMBL" id="RFLY01000012">
    <property type="protein sequence ID" value="RMH90964.1"/>
    <property type="molecule type" value="Genomic_DNA"/>
</dbReference>
<protein>
    <submittedName>
        <fullName evidence="1">DUF2239 family protein</fullName>
    </submittedName>
</protein>
<dbReference type="OrthoDB" id="282960at2"/>
<dbReference type="Pfam" id="PF09998">
    <property type="entry name" value="DUF2239"/>
    <property type="match status" value="1"/>
</dbReference>
<keyword evidence="2" id="KW-1185">Reference proteome</keyword>
<sequence>MRPGTRCTAFLDDDRIAAGELRHVALRARDALVARPEGRLRVFDDRDARPIALDLGGSAAEIVQRLSRGELPASRAAEPEPPKRGRGRPRLGVVAREVTLLPADWQWLSVQPGGASLAIRRLVDAARGADPATDPSRAGQARTWRFLLAVGAERPGFEEAARALFAGDAPGFEAALNGWPEDLREHAGMLAAGVWRH</sequence>
<name>A0A3M2HYP9_9GAMM</name>
<accession>A0A3M2HYP9</accession>
<dbReference type="AlphaFoldDB" id="A0A3M2HYP9"/>
<comment type="caution">
    <text evidence="1">The sequence shown here is derived from an EMBL/GenBank/DDBJ whole genome shotgun (WGS) entry which is preliminary data.</text>
</comment>
<gene>
    <name evidence="1" type="ORF">EBB59_09030</name>
</gene>